<accession>A0ABS9ZSW1</accession>
<dbReference type="PANTHER" id="PTHR38436:SF1">
    <property type="entry name" value="ESTER CYCLASE"/>
    <property type="match status" value="1"/>
</dbReference>
<dbReference type="PANTHER" id="PTHR38436">
    <property type="entry name" value="POLYKETIDE CYCLASE SNOAL-LIKE DOMAIN"/>
    <property type="match status" value="1"/>
</dbReference>
<dbReference type="SUPFAM" id="SSF54427">
    <property type="entry name" value="NTF2-like"/>
    <property type="match status" value="1"/>
</dbReference>
<sequence>MSSDLRDVYRGYIDCLNKQNWNALGQFVDANVHYNDRRVGLNGYREMLERDYREIPDLHFNIRFLIAEPEHIAARLDFACTPIGSFMGLPVNGRKVHFSENVFYRFREGRITEVWSVIDKAAVEAQL</sequence>
<organism evidence="1 2">
    <name type="scientific">Pseudomonas maioricensis</name>
    <dbReference type="NCBI Taxonomy" id="1766623"/>
    <lineage>
        <taxon>Bacteria</taxon>
        <taxon>Pseudomonadati</taxon>
        <taxon>Pseudomonadota</taxon>
        <taxon>Gammaproteobacteria</taxon>
        <taxon>Pseudomonadales</taxon>
        <taxon>Pseudomonadaceae</taxon>
        <taxon>Pseudomonas</taxon>
    </lineage>
</organism>
<reference evidence="1 2" key="1">
    <citation type="submission" date="2015-12" db="EMBL/GenBank/DDBJ databases">
        <title>Phylogenomics in the description of a new species in the Pseudomonas syringae group.</title>
        <authorList>
            <person name="Busquets A."/>
            <person name="Gomila M."/>
            <person name="Beiki F."/>
            <person name="Rahimian H."/>
            <person name="Mulet M."/>
            <person name="Sanchez D."/>
            <person name="Garcia-Valdes E."/>
            <person name="Lalucat J."/>
        </authorList>
    </citation>
    <scope>NUCLEOTIDE SEQUENCE [LARGE SCALE GENOMIC DNA]</scope>
    <source>
        <strain evidence="1 2">S25</strain>
    </source>
</reference>
<dbReference type="Pfam" id="PF07366">
    <property type="entry name" value="SnoaL"/>
    <property type="match status" value="1"/>
</dbReference>
<protein>
    <submittedName>
        <fullName evidence="1">Ester cyclase</fullName>
    </submittedName>
</protein>
<name>A0ABS9ZSW1_9PSED</name>
<keyword evidence="2" id="KW-1185">Reference proteome</keyword>
<comment type="caution">
    <text evidence="1">The sequence shown here is derived from an EMBL/GenBank/DDBJ whole genome shotgun (WGS) entry which is preliminary data.</text>
</comment>
<dbReference type="EMBL" id="LOHG01000015">
    <property type="protein sequence ID" value="MCI8211928.1"/>
    <property type="molecule type" value="Genomic_DNA"/>
</dbReference>
<dbReference type="Proteomes" id="UP001320513">
    <property type="component" value="Unassembled WGS sequence"/>
</dbReference>
<evidence type="ECO:0000313" key="1">
    <source>
        <dbReference type="EMBL" id="MCI8211928.1"/>
    </source>
</evidence>
<dbReference type="Gene3D" id="3.10.450.50">
    <property type="match status" value="1"/>
</dbReference>
<evidence type="ECO:0000313" key="2">
    <source>
        <dbReference type="Proteomes" id="UP001320513"/>
    </source>
</evidence>
<proteinExistence type="predicted"/>
<dbReference type="RefSeq" id="WP_243248007.1">
    <property type="nucleotide sequence ID" value="NZ_LOHG01000015.1"/>
</dbReference>
<dbReference type="InterPro" id="IPR009959">
    <property type="entry name" value="Cyclase_SnoaL-like"/>
</dbReference>
<gene>
    <name evidence="1" type="ORF">AUC61_20555</name>
</gene>
<dbReference type="InterPro" id="IPR032710">
    <property type="entry name" value="NTF2-like_dom_sf"/>
</dbReference>